<organism evidence="1 2">
    <name type="scientific">Paenibacillus campinasensis</name>
    <dbReference type="NCBI Taxonomy" id="66347"/>
    <lineage>
        <taxon>Bacteria</taxon>
        <taxon>Bacillati</taxon>
        <taxon>Bacillota</taxon>
        <taxon>Bacilli</taxon>
        <taxon>Bacillales</taxon>
        <taxon>Paenibacillaceae</taxon>
        <taxon>Paenibacillus</taxon>
    </lineage>
</organism>
<comment type="caution">
    <text evidence="1">The sequence shown here is derived from an EMBL/GenBank/DDBJ whole genome shotgun (WGS) entry which is preliminary data.</text>
</comment>
<reference evidence="1 2" key="1">
    <citation type="submission" date="2017-07" db="EMBL/GenBank/DDBJ databases">
        <title>Isolation and whole genome analysis of endospore-forming bacteria from heroin.</title>
        <authorList>
            <person name="Kalinowski J."/>
            <person name="Ahrens B."/>
            <person name="Al-Dilaimi A."/>
            <person name="Winkler A."/>
            <person name="Wibberg D."/>
            <person name="Schleenbecker U."/>
            <person name="Ruckert C."/>
            <person name="Wolfel R."/>
            <person name="Grass G."/>
        </authorList>
    </citation>
    <scope>NUCLEOTIDE SEQUENCE [LARGE SCALE GENOMIC DNA]</scope>
    <source>
        <strain evidence="1 2">7537-G1</strain>
    </source>
</reference>
<name>A0A268F4V5_9BACL</name>
<dbReference type="Gene3D" id="1.10.287.1060">
    <property type="entry name" value="ESAT-6-like"/>
    <property type="match status" value="1"/>
</dbReference>
<accession>A0A268F4V5</accession>
<protein>
    <submittedName>
        <fullName evidence="1">Type VII secretion protein</fullName>
    </submittedName>
</protein>
<dbReference type="RefSeq" id="WP_095263197.1">
    <property type="nucleotide sequence ID" value="NZ_NPBY01000003.1"/>
</dbReference>
<sequence length="359" mass="37628">MTRIRVTPQLLNEQGVQLSAIASEVQQLQERVQQRIQGMAWESRHRAQVEQRLAQCRAACQAVVARLEQNRTQLVNKASVFAQTDQSTGNSLAFGKQALVHVSPHTLLQSSYAQGNNRAQSSKPPVTAAGVEFDALAPFGGGASMWAASPIAAAGTLLGTATASGTMYKYWDMYRKGFGVWLSKDHRGRTRANISNGFLANIRKKSYAEHNWKNHPRIPKYVLPSAAVKDSLSWKGGKLGYAGIALTTVGNFASNIKNKENGAKIAGDAVVDVGVGVGTVVASAAAGAKAGALIGTAVGGPIGTLAGAAIGFGVSVGASYVMNGIKFADVDGDGQKDSVTDTLKIGAEKLGSTIAGWFK</sequence>
<evidence type="ECO:0000313" key="2">
    <source>
        <dbReference type="Proteomes" id="UP000215596"/>
    </source>
</evidence>
<evidence type="ECO:0000313" key="1">
    <source>
        <dbReference type="EMBL" id="PAD80405.1"/>
    </source>
</evidence>
<proteinExistence type="predicted"/>
<dbReference type="Proteomes" id="UP000215596">
    <property type="component" value="Unassembled WGS sequence"/>
</dbReference>
<dbReference type="AlphaFoldDB" id="A0A268F4V5"/>
<dbReference type="EMBL" id="NPBY01000003">
    <property type="protein sequence ID" value="PAD80405.1"/>
    <property type="molecule type" value="Genomic_DNA"/>
</dbReference>
<dbReference type="SUPFAM" id="SSF140453">
    <property type="entry name" value="EsxAB dimer-like"/>
    <property type="match status" value="1"/>
</dbReference>
<dbReference type="InterPro" id="IPR036689">
    <property type="entry name" value="ESAT-6-like_sf"/>
</dbReference>
<gene>
    <name evidence="1" type="ORF">CHH67_01495</name>
</gene>
<dbReference type="OrthoDB" id="2661626at2"/>